<dbReference type="SUPFAM" id="SSF52172">
    <property type="entry name" value="CheY-like"/>
    <property type="match status" value="1"/>
</dbReference>
<dbReference type="Proteomes" id="UP001172778">
    <property type="component" value="Unassembled WGS sequence"/>
</dbReference>
<dbReference type="SMART" id="SM00448">
    <property type="entry name" value="REC"/>
    <property type="match status" value="1"/>
</dbReference>
<comment type="caution">
    <text evidence="4">The sequence shown here is derived from an EMBL/GenBank/DDBJ whole genome shotgun (WGS) entry which is preliminary data.</text>
</comment>
<dbReference type="Pfam" id="PF00072">
    <property type="entry name" value="Response_reg"/>
    <property type="match status" value="1"/>
</dbReference>
<dbReference type="InterPro" id="IPR011006">
    <property type="entry name" value="CheY-like_superfamily"/>
</dbReference>
<evidence type="ECO:0000259" key="3">
    <source>
        <dbReference type="PROSITE" id="PS50110"/>
    </source>
</evidence>
<dbReference type="EMBL" id="JARRAF010000021">
    <property type="protein sequence ID" value="MDK2125620.1"/>
    <property type="molecule type" value="Genomic_DNA"/>
</dbReference>
<dbReference type="InterPro" id="IPR001789">
    <property type="entry name" value="Sig_transdc_resp-reg_receiver"/>
</dbReference>
<dbReference type="PROSITE" id="PS50110">
    <property type="entry name" value="RESPONSE_REGULATORY"/>
    <property type="match status" value="1"/>
</dbReference>
<evidence type="ECO:0000313" key="4">
    <source>
        <dbReference type="EMBL" id="MDK2125620.1"/>
    </source>
</evidence>
<dbReference type="Gene3D" id="3.40.50.2300">
    <property type="match status" value="1"/>
</dbReference>
<evidence type="ECO:0000256" key="1">
    <source>
        <dbReference type="ARBA" id="ARBA00022553"/>
    </source>
</evidence>
<evidence type="ECO:0000313" key="5">
    <source>
        <dbReference type="Proteomes" id="UP001172778"/>
    </source>
</evidence>
<accession>A0ABT7E2J7</accession>
<reference evidence="4" key="1">
    <citation type="submission" date="2023-03" db="EMBL/GenBank/DDBJ databases">
        <title>Chitinimonas shenzhenensis gen. nov., sp. nov., a novel member of family Burkholderiaceae isolated from activated sludge collected in Shen Zhen, China.</title>
        <authorList>
            <person name="Wang X."/>
        </authorList>
    </citation>
    <scope>NUCLEOTIDE SEQUENCE</scope>
    <source>
        <strain evidence="4">DQS-5</strain>
    </source>
</reference>
<feature type="domain" description="Response regulatory" evidence="3">
    <location>
        <begin position="6"/>
        <end position="121"/>
    </location>
</feature>
<feature type="modified residue" description="4-aspartylphosphate" evidence="2">
    <location>
        <position position="54"/>
    </location>
</feature>
<dbReference type="RefSeq" id="WP_284101927.1">
    <property type="nucleotide sequence ID" value="NZ_JARRAF010000021.1"/>
</dbReference>
<name>A0ABT7E2J7_9NEIS</name>
<dbReference type="PANTHER" id="PTHR44591">
    <property type="entry name" value="STRESS RESPONSE REGULATOR PROTEIN 1"/>
    <property type="match status" value="1"/>
</dbReference>
<dbReference type="InterPro" id="IPR050595">
    <property type="entry name" value="Bact_response_regulator"/>
</dbReference>
<sequence length="382" mass="42566">MADKDCILLVEDEPVQRMRAVALLEDYYRVLEATSGLEAIEMVRDHQPDLVLMDILMPQMNGLQACELIRDDPIVGETPVLFLSTEVTLEDRLAAYAVGGEDFIGKPFDPTELLAKVESTLRLTRERKQLRSDARMAFDTAMSAMSTSGELGQVLQCLRIVMACEDMHPLANAALQTCAEYGLKACIQIRVEEAIYSRNLDGEATELEKGTLHTLQSCGRIVSMKQYAAFNYGRVTLMVSNMPLDDPDRAGRMRDNLALIAEGVDAKAAVLEMNAAERRHQTRIRELLTRSVDTLKAIDRRNQLQRGVVKRLLMQMIDQAEQSFLSMGLTDAQEQLIALSLRDTADSLNQLLEEGLEVDQHLAILQQDLTNAQPDAAAETPD</sequence>
<keyword evidence="1 2" id="KW-0597">Phosphoprotein</keyword>
<proteinExistence type="predicted"/>
<protein>
    <submittedName>
        <fullName evidence="4">Response regulator</fullName>
    </submittedName>
</protein>
<gene>
    <name evidence="4" type="ORF">PZA18_16315</name>
</gene>
<organism evidence="4 5">
    <name type="scientific">Parachitinimonas caeni</name>
    <dbReference type="NCBI Taxonomy" id="3031301"/>
    <lineage>
        <taxon>Bacteria</taxon>
        <taxon>Pseudomonadati</taxon>
        <taxon>Pseudomonadota</taxon>
        <taxon>Betaproteobacteria</taxon>
        <taxon>Neisseriales</taxon>
        <taxon>Chitinibacteraceae</taxon>
        <taxon>Parachitinimonas</taxon>
    </lineage>
</organism>
<keyword evidence="5" id="KW-1185">Reference proteome</keyword>
<evidence type="ECO:0000256" key="2">
    <source>
        <dbReference type="PROSITE-ProRule" id="PRU00169"/>
    </source>
</evidence>
<dbReference type="PANTHER" id="PTHR44591:SF3">
    <property type="entry name" value="RESPONSE REGULATORY DOMAIN-CONTAINING PROTEIN"/>
    <property type="match status" value="1"/>
</dbReference>